<name>A0A6M3LW43_9ZZZZ</name>
<dbReference type="AlphaFoldDB" id="A0A6M3LW43"/>
<gene>
    <name evidence="1" type="ORF">MM171A01390_0008</name>
</gene>
<protein>
    <submittedName>
        <fullName evidence="1">Uncharacterized protein</fullName>
    </submittedName>
</protein>
<dbReference type="EMBL" id="MT143623">
    <property type="protein sequence ID" value="QJA99023.1"/>
    <property type="molecule type" value="Genomic_DNA"/>
</dbReference>
<sequence>MDIEYINNKALKISVTSEIKRIFKGYRSTSNAWYYHVIYDVCTLISIIKMRLCNICRRKGL</sequence>
<organism evidence="1">
    <name type="scientific">viral metagenome</name>
    <dbReference type="NCBI Taxonomy" id="1070528"/>
    <lineage>
        <taxon>unclassified sequences</taxon>
        <taxon>metagenomes</taxon>
        <taxon>organismal metagenomes</taxon>
    </lineage>
</organism>
<proteinExistence type="predicted"/>
<accession>A0A6M3LW43</accession>
<evidence type="ECO:0000313" key="1">
    <source>
        <dbReference type="EMBL" id="QJA99023.1"/>
    </source>
</evidence>
<reference evidence="1" key="1">
    <citation type="submission" date="2020-03" db="EMBL/GenBank/DDBJ databases">
        <title>The deep terrestrial virosphere.</title>
        <authorList>
            <person name="Holmfeldt K."/>
            <person name="Nilsson E."/>
            <person name="Simone D."/>
            <person name="Lopez-Fernandez M."/>
            <person name="Wu X."/>
            <person name="de Brujin I."/>
            <person name="Lundin D."/>
            <person name="Andersson A."/>
            <person name="Bertilsson S."/>
            <person name="Dopson M."/>
        </authorList>
    </citation>
    <scope>NUCLEOTIDE SEQUENCE</scope>
    <source>
        <strain evidence="1">MM171A01390</strain>
    </source>
</reference>